<evidence type="ECO:0000313" key="3">
    <source>
        <dbReference type="Proteomes" id="UP001303889"/>
    </source>
</evidence>
<reference evidence="2" key="2">
    <citation type="submission" date="2023-05" db="EMBL/GenBank/DDBJ databases">
        <authorList>
            <consortium name="Lawrence Berkeley National Laboratory"/>
            <person name="Steindorff A."/>
            <person name="Hensen N."/>
            <person name="Bonometti L."/>
            <person name="Westerberg I."/>
            <person name="Brannstrom I.O."/>
            <person name="Guillou S."/>
            <person name="Cros-Aarteil S."/>
            <person name="Calhoun S."/>
            <person name="Haridas S."/>
            <person name="Kuo A."/>
            <person name="Mondo S."/>
            <person name="Pangilinan J."/>
            <person name="Riley R."/>
            <person name="Labutti K."/>
            <person name="Andreopoulos B."/>
            <person name="Lipzen A."/>
            <person name="Chen C."/>
            <person name="Yanf M."/>
            <person name="Daum C."/>
            <person name="Ng V."/>
            <person name="Clum A."/>
            <person name="Ohm R."/>
            <person name="Martin F."/>
            <person name="Silar P."/>
            <person name="Natvig D."/>
            <person name="Lalanne C."/>
            <person name="Gautier V."/>
            <person name="Ament-Velasquez S.L."/>
            <person name="Kruys A."/>
            <person name="Hutchinson M.I."/>
            <person name="Powell A.J."/>
            <person name="Barry K."/>
            <person name="Miller A.N."/>
            <person name="Grigoriev I.V."/>
            <person name="Debuchy R."/>
            <person name="Gladieux P."/>
            <person name="Thoren M.H."/>
            <person name="Johannesson H."/>
        </authorList>
    </citation>
    <scope>NUCLEOTIDE SEQUENCE</scope>
    <source>
        <strain evidence="2">CBS 103.79</strain>
    </source>
</reference>
<dbReference type="Proteomes" id="UP001303889">
    <property type="component" value="Unassembled WGS sequence"/>
</dbReference>
<dbReference type="InterPro" id="IPR010730">
    <property type="entry name" value="HET"/>
</dbReference>
<protein>
    <submittedName>
        <fullName evidence="2">Heterokaryon incompatibility protein-domain-containing protein</fullName>
    </submittedName>
</protein>
<evidence type="ECO:0000313" key="2">
    <source>
        <dbReference type="EMBL" id="KAK3901548.1"/>
    </source>
</evidence>
<dbReference type="AlphaFoldDB" id="A0AAN6RT46"/>
<name>A0AAN6RT46_9PEZI</name>
<dbReference type="Pfam" id="PF06985">
    <property type="entry name" value="HET"/>
    <property type="match status" value="1"/>
</dbReference>
<comment type="caution">
    <text evidence="2">The sequence shown here is derived from an EMBL/GenBank/DDBJ whole genome shotgun (WGS) entry which is preliminary data.</text>
</comment>
<dbReference type="InterPro" id="IPR052895">
    <property type="entry name" value="HetReg/Transcr_Mod"/>
</dbReference>
<proteinExistence type="predicted"/>
<dbReference type="PANTHER" id="PTHR24148:SF64">
    <property type="entry name" value="HETEROKARYON INCOMPATIBILITY DOMAIN-CONTAINING PROTEIN"/>
    <property type="match status" value="1"/>
</dbReference>
<accession>A0AAN6RT46</accession>
<gene>
    <name evidence="2" type="ORF">C8A05DRAFT_44821</name>
</gene>
<reference evidence="2" key="1">
    <citation type="journal article" date="2023" name="Mol. Phylogenet. Evol.">
        <title>Genome-scale phylogeny and comparative genomics of the fungal order Sordariales.</title>
        <authorList>
            <person name="Hensen N."/>
            <person name="Bonometti L."/>
            <person name="Westerberg I."/>
            <person name="Brannstrom I.O."/>
            <person name="Guillou S."/>
            <person name="Cros-Aarteil S."/>
            <person name="Calhoun S."/>
            <person name="Haridas S."/>
            <person name="Kuo A."/>
            <person name="Mondo S."/>
            <person name="Pangilinan J."/>
            <person name="Riley R."/>
            <person name="LaButti K."/>
            <person name="Andreopoulos B."/>
            <person name="Lipzen A."/>
            <person name="Chen C."/>
            <person name="Yan M."/>
            <person name="Daum C."/>
            <person name="Ng V."/>
            <person name="Clum A."/>
            <person name="Steindorff A."/>
            <person name="Ohm R.A."/>
            <person name="Martin F."/>
            <person name="Silar P."/>
            <person name="Natvig D.O."/>
            <person name="Lalanne C."/>
            <person name="Gautier V."/>
            <person name="Ament-Velasquez S.L."/>
            <person name="Kruys A."/>
            <person name="Hutchinson M.I."/>
            <person name="Powell A.J."/>
            <person name="Barry K."/>
            <person name="Miller A.N."/>
            <person name="Grigoriev I.V."/>
            <person name="Debuchy R."/>
            <person name="Gladieux P."/>
            <person name="Hiltunen Thoren M."/>
            <person name="Johannesson H."/>
        </authorList>
    </citation>
    <scope>NUCLEOTIDE SEQUENCE</scope>
    <source>
        <strain evidence="2">CBS 103.79</strain>
    </source>
</reference>
<organism evidence="2 3">
    <name type="scientific">Staphylotrichum tortipilum</name>
    <dbReference type="NCBI Taxonomy" id="2831512"/>
    <lineage>
        <taxon>Eukaryota</taxon>
        <taxon>Fungi</taxon>
        <taxon>Dikarya</taxon>
        <taxon>Ascomycota</taxon>
        <taxon>Pezizomycotina</taxon>
        <taxon>Sordariomycetes</taxon>
        <taxon>Sordariomycetidae</taxon>
        <taxon>Sordariales</taxon>
        <taxon>Chaetomiaceae</taxon>
        <taxon>Staphylotrichum</taxon>
    </lineage>
</organism>
<sequence length="779" mass="87175">MEALRIEDCPLNSPKHYQYQSLPTSTSIRLLKVASETEGNGTPRVSLSIVDLADDPVFCALSYTWGNPHANGVDFTAHFDAVSGEYGISQKRPVLCDGKVLSIQRNLLDVLSEFLDAFGSNEQLELQGRGMEPTAESPCVLARDELGIWVDAICINQEDMEERAHQVRIMDKIYSKAARTIIWLGRADEYTPAAVDTITRVAAYPRESFVKSEVSPFRRQDPEVYASNGLAYTNWLDWCSLAALLKRQWFSRLWIVQESILSRELVLLCGKHGISWSDLVKATRNIEARCRALGWSPSTMFLRFDEVAVPLEHNVVRLADWRDYHHKGGMASAPADALRFNLENLLYDTWIFNSGDPRDKIYGILGLVEPEVRAAWDIDYESTTEEIYATTTRRIIEQSQSLRILSCVQDASKRTIETYPSWVPDYSLPYVNMMCNHGPFQAAGSEHQVPQILSSPPKYGLPAHWSRLRLRGHVFDTIVETGNERTEYVNSSMLLEPSWFELALLLEAPYPATGQKRTEVLWRTLCADQDASSTTSPIPTSFGALFKELVCAMVVVRAEGEEEASCEPNPPPDCAASFAQAMQKAKEIWADVGWDRLTADEIREKTNSRPRFLWRPEFGWLVHTLIKMQALALTEKGGELADTPTWEELEQFYEKPSYVMRVKDGQGRSLAQPKNPAFSNSFRRRYGKRKLFYTEKGYLGLGPASAKVGDVVCIFPGAAGPFVCREDPGGGVKLEGDAVEADGAGAKKLRVVGESYVHGIMNGEAAQGEGLSLQDIELV</sequence>
<dbReference type="Pfam" id="PF26639">
    <property type="entry name" value="Het-6_barrel"/>
    <property type="match status" value="1"/>
</dbReference>
<keyword evidence="3" id="KW-1185">Reference proteome</keyword>
<dbReference type="EMBL" id="MU855571">
    <property type="protein sequence ID" value="KAK3901548.1"/>
    <property type="molecule type" value="Genomic_DNA"/>
</dbReference>
<feature type="domain" description="Heterokaryon incompatibility" evidence="1">
    <location>
        <begin position="146"/>
        <end position="258"/>
    </location>
</feature>
<dbReference type="PANTHER" id="PTHR24148">
    <property type="entry name" value="ANKYRIN REPEAT DOMAIN-CONTAINING PROTEIN 39 HOMOLOG-RELATED"/>
    <property type="match status" value="1"/>
</dbReference>
<evidence type="ECO:0000259" key="1">
    <source>
        <dbReference type="Pfam" id="PF06985"/>
    </source>
</evidence>